<dbReference type="CDD" id="cd00060">
    <property type="entry name" value="FHA"/>
    <property type="match status" value="1"/>
</dbReference>
<feature type="compositionally biased region" description="Low complexity" evidence="1">
    <location>
        <begin position="333"/>
        <end position="346"/>
    </location>
</feature>
<dbReference type="PANTHER" id="PTHR23308">
    <property type="entry name" value="NUCLEAR INHIBITOR OF PROTEIN PHOSPHATASE-1"/>
    <property type="match status" value="1"/>
</dbReference>
<evidence type="ECO:0000256" key="1">
    <source>
        <dbReference type="SAM" id="MobiDB-lite"/>
    </source>
</evidence>
<evidence type="ECO:0000259" key="2">
    <source>
        <dbReference type="PROSITE" id="PS50006"/>
    </source>
</evidence>
<dbReference type="InterPro" id="IPR000253">
    <property type="entry name" value="FHA_dom"/>
</dbReference>
<organism evidence="3 4">
    <name type="scientific">Cellulosilyticum lentocellum (strain ATCC 49066 / DSM 5427 / NCIMB 11756 / RHM5)</name>
    <name type="common">Clostridium lentocellum</name>
    <dbReference type="NCBI Taxonomy" id="642492"/>
    <lineage>
        <taxon>Bacteria</taxon>
        <taxon>Bacillati</taxon>
        <taxon>Bacillota</taxon>
        <taxon>Clostridia</taxon>
        <taxon>Lachnospirales</taxon>
        <taxon>Cellulosilyticaceae</taxon>
        <taxon>Cellulosilyticum</taxon>
    </lineage>
</organism>
<proteinExistence type="predicted"/>
<dbReference type="KEGG" id="cle:Clole_2348"/>
<keyword evidence="4" id="KW-1185">Reference proteome</keyword>
<dbReference type="Pfam" id="PF00498">
    <property type="entry name" value="FHA"/>
    <property type="match status" value="1"/>
</dbReference>
<dbReference type="SUPFAM" id="SSF49879">
    <property type="entry name" value="SMAD/FHA domain"/>
    <property type="match status" value="1"/>
</dbReference>
<evidence type="ECO:0000313" key="4">
    <source>
        <dbReference type="Proteomes" id="UP000008467"/>
    </source>
</evidence>
<accession>F2JST5</accession>
<feature type="region of interest" description="Disordered" evidence="1">
    <location>
        <begin position="251"/>
        <end position="276"/>
    </location>
</feature>
<dbReference type="SMART" id="SM00240">
    <property type="entry name" value="FHA"/>
    <property type="match status" value="1"/>
</dbReference>
<sequence length="491" mass="55845">MKDNSVFFRINKIEGKSFLSFDLDTMKKYDQIACGALKLETPDFIMPVLFEKGPGIITLRYSVPENYVALEEFTGSLMIEDVLKLYQWTMYSLEECGDWYLKPEAFCFDTSHVYISEKHERLVFAYIPDDRTQLDVQGIKSIFISLLEKCNETSGGNIQLQLYKYFYKPKFSLEEFRKMVDKFNEDVMHKQQAAPAVEVKKVVEPTTPPVVTKETKVAPTPAVKPAEEVPEKPIEKAVLVEKEEPVATYSAKTSKPVEVEEANPRSVYAAQPNRSQLSQEEIEEMVKSIYSSKPLEPVEKKVAEEASVYGTKGSSIARNNSFNEEEDEEEESFYSSKSKEAMSGSSPKKKNLFDNVFSAPTKNTRTSNSSTERRRGPVLKSISTHTRYDLPKVIPLDFEDDQFIIGRATRTGEETGAHYEFGAEITPISRMHAEIQRQDDLYYLKDLGSSNGTFLNGTKIEPNKAYQIEEGDKIAFAIAFSKNSIEYMFVE</sequence>
<name>F2JST5_CELLD</name>
<dbReference type="EMBL" id="CP002582">
    <property type="protein sequence ID" value="ADZ84056.1"/>
    <property type="molecule type" value="Genomic_DNA"/>
</dbReference>
<dbReference type="STRING" id="642492.Clole_2348"/>
<dbReference type="InterPro" id="IPR008984">
    <property type="entry name" value="SMAD_FHA_dom_sf"/>
</dbReference>
<dbReference type="InterPro" id="IPR050923">
    <property type="entry name" value="Cell_Proc_Reg/RNA_Proc"/>
</dbReference>
<dbReference type="HOGENOM" id="CLU_555170_0_0_9"/>
<feature type="region of interest" description="Disordered" evidence="1">
    <location>
        <begin position="306"/>
        <end position="375"/>
    </location>
</feature>
<dbReference type="Proteomes" id="UP000008467">
    <property type="component" value="Chromosome"/>
</dbReference>
<dbReference type="Gene3D" id="2.60.200.20">
    <property type="match status" value="1"/>
</dbReference>
<protein>
    <submittedName>
        <fullName evidence="3">Forkhead-associated protein</fullName>
    </submittedName>
</protein>
<dbReference type="PROSITE" id="PS50006">
    <property type="entry name" value="FHA_DOMAIN"/>
    <property type="match status" value="1"/>
</dbReference>
<dbReference type="eggNOG" id="COG1716">
    <property type="taxonomic scope" value="Bacteria"/>
</dbReference>
<gene>
    <name evidence="3" type="ordered locus">Clole_2348</name>
</gene>
<evidence type="ECO:0000313" key="3">
    <source>
        <dbReference type="EMBL" id="ADZ84056.1"/>
    </source>
</evidence>
<reference evidence="3 4" key="1">
    <citation type="journal article" date="2011" name="J. Bacteriol.">
        <title>Complete genome sequence of the cellulose-degrading bacterium Cellulosilyticum lentocellum.</title>
        <authorList>
            <consortium name="US DOE Joint Genome Institute"/>
            <person name="Miller D.A."/>
            <person name="Suen G."/>
            <person name="Bruce D."/>
            <person name="Copeland A."/>
            <person name="Cheng J.F."/>
            <person name="Detter C."/>
            <person name="Goodwin L.A."/>
            <person name="Han C.S."/>
            <person name="Hauser L.J."/>
            <person name="Land M.L."/>
            <person name="Lapidus A."/>
            <person name="Lucas S."/>
            <person name="Meincke L."/>
            <person name="Pitluck S."/>
            <person name="Tapia R."/>
            <person name="Teshima H."/>
            <person name="Woyke T."/>
            <person name="Fox B.G."/>
            <person name="Angert E.R."/>
            <person name="Currie C.R."/>
        </authorList>
    </citation>
    <scope>NUCLEOTIDE SEQUENCE [LARGE SCALE GENOMIC DNA]</scope>
    <source>
        <strain evidence="4">ATCC 49066 / DSM 5427 / NCIMB 11756 / RHM5</strain>
    </source>
</reference>
<feature type="compositionally biased region" description="Low complexity" evidence="1">
    <location>
        <begin position="361"/>
        <end position="370"/>
    </location>
</feature>
<feature type="domain" description="FHA" evidence="2">
    <location>
        <begin position="403"/>
        <end position="460"/>
    </location>
</feature>
<dbReference type="AlphaFoldDB" id="F2JST5"/>
<dbReference type="RefSeq" id="WP_013657350.1">
    <property type="nucleotide sequence ID" value="NC_015275.1"/>
</dbReference>
<feature type="compositionally biased region" description="Acidic residues" evidence="1">
    <location>
        <begin position="323"/>
        <end position="332"/>
    </location>
</feature>